<comment type="caution">
    <text evidence="1">The sequence shown here is derived from an EMBL/GenBank/DDBJ whole genome shotgun (WGS) entry which is preliminary data.</text>
</comment>
<dbReference type="Proteomes" id="UP000659388">
    <property type="component" value="Unassembled WGS sequence"/>
</dbReference>
<evidence type="ECO:0000313" key="1">
    <source>
        <dbReference type="EMBL" id="MBL3657393.1"/>
    </source>
</evidence>
<reference evidence="1" key="1">
    <citation type="submission" date="2021-01" db="EMBL/GenBank/DDBJ databases">
        <title>Fulvivirga kasyanovii gen. nov., sp nov., a novel member of the phylum Bacteroidetes isolated from seawater in a mussel farm.</title>
        <authorList>
            <person name="Zhao L.-H."/>
            <person name="Wang Z.-J."/>
        </authorList>
    </citation>
    <scope>NUCLEOTIDE SEQUENCE</scope>
    <source>
        <strain evidence="1">2943</strain>
    </source>
</reference>
<keyword evidence="2" id="KW-1185">Reference proteome</keyword>
<dbReference type="AlphaFoldDB" id="A0A937FBF5"/>
<sequence>MAPQKASVAAIAVYITIIPYCFARSISALNTQENRDAEILHELKNISARISPLTDEEKARVFDGVK</sequence>
<protein>
    <submittedName>
        <fullName evidence="1">Uncharacterized protein</fullName>
    </submittedName>
</protein>
<gene>
    <name evidence="1" type="ORF">JL102_14695</name>
</gene>
<evidence type="ECO:0000313" key="2">
    <source>
        <dbReference type="Proteomes" id="UP000659388"/>
    </source>
</evidence>
<proteinExistence type="predicted"/>
<dbReference type="EMBL" id="JAESIY010000007">
    <property type="protein sequence ID" value="MBL3657393.1"/>
    <property type="molecule type" value="Genomic_DNA"/>
</dbReference>
<accession>A0A937FBF5</accession>
<dbReference type="RefSeq" id="WP_202245169.1">
    <property type="nucleotide sequence ID" value="NZ_JAESIY010000007.1"/>
</dbReference>
<organism evidence="1 2">
    <name type="scientific">Fulvivirga sediminis</name>
    <dbReference type="NCBI Taxonomy" id="2803949"/>
    <lineage>
        <taxon>Bacteria</taxon>
        <taxon>Pseudomonadati</taxon>
        <taxon>Bacteroidota</taxon>
        <taxon>Cytophagia</taxon>
        <taxon>Cytophagales</taxon>
        <taxon>Fulvivirgaceae</taxon>
        <taxon>Fulvivirga</taxon>
    </lineage>
</organism>
<name>A0A937FBF5_9BACT</name>